<name>A0ABP2PFL8_9BURK</name>
<sequence length="194" mass="22836">MRAANAIESTFATLRHRTTPTRNRVSRPTFLGLAFKLIAEIEKTWRRINGPEQIKLLLESIASEDSESVQGDQTVQQKLAARSLERYQAAHMPLLTLAPVRHRRWHSRNLFIFSLSQWLPEDGQHIFVCPLLLVLPCYFILIQHFMTLCVPDITSQIRDLARLIALRRWVFARIRMQQRDGFRRRMPVQHRICR</sequence>
<accession>A0ABP2PFL8</accession>
<dbReference type="Proteomes" id="UP000004980">
    <property type="component" value="Unassembled WGS sequence"/>
</dbReference>
<dbReference type="EMBL" id="AKAU01000205">
    <property type="protein sequence ID" value="EIM96184.1"/>
    <property type="molecule type" value="Genomic_DNA"/>
</dbReference>
<proteinExistence type="predicted"/>
<reference evidence="1 2" key="1">
    <citation type="journal article" date="2012" name="J. Bacteriol.">
        <title>Draft Genome Sequence of the Soil Bacterium Burkholderia terrae Strain BS001, Which Interacts with Fungal Surface Structures.</title>
        <authorList>
            <person name="Nazir R."/>
            <person name="Hansen M.A."/>
            <person name="Sorensen S."/>
            <person name="van Elsas J.D."/>
        </authorList>
    </citation>
    <scope>NUCLEOTIDE SEQUENCE [LARGE SCALE GENOMIC DNA]</scope>
    <source>
        <strain evidence="1 2">BS001</strain>
    </source>
</reference>
<evidence type="ECO:0000313" key="2">
    <source>
        <dbReference type="Proteomes" id="UP000004980"/>
    </source>
</evidence>
<protein>
    <submittedName>
        <fullName evidence="1">Mutator family transposase</fullName>
    </submittedName>
</protein>
<keyword evidence="2" id="KW-1185">Reference proteome</keyword>
<organism evidence="1 2">
    <name type="scientific">Paraburkholderia hospita</name>
    <dbReference type="NCBI Taxonomy" id="169430"/>
    <lineage>
        <taxon>Bacteria</taxon>
        <taxon>Pseudomonadati</taxon>
        <taxon>Pseudomonadota</taxon>
        <taxon>Betaproteobacteria</taxon>
        <taxon>Burkholderiales</taxon>
        <taxon>Burkholderiaceae</taxon>
        <taxon>Paraburkholderia</taxon>
    </lineage>
</organism>
<gene>
    <name evidence="1" type="ORF">WQE_35470</name>
</gene>
<evidence type="ECO:0000313" key="1">
    <source>
        <dbReference type="EMBL" id="EIM96184.1"/>
    </source>
</evidence>
<comment type="caution">
    <text evidence="1">The sequence shown here is derived from an EMBL/GenBank/DDBJ whole genome shotgun (WGS) entry which is preliminary data.</text>
</comment>